<accession>A0AA41WZP4</accession>
<dbReference type="EMBL" id="JANATA010000018">
    <property type="protein sequence ID" value="MCP3429260.1"/>
    <property type="molecule type" value="Genomic_DNA"/>
</dbReference>
<reference evidence="2" key="1">
    <citation type="submission" date="2022-07" db="EMBL/GenBank/DDBJ databases">
        <title>Characterization of the Novel Bacterium Alteromonas immobilis LMIT006 and Alteromonas gregis LMIT007.</title>
        <authorList>
            <person name="Lin X."/>
        </authorList>
    </citation>
    <scope>NUCLEOTIDE SEQUENCE</scope>
    <source>
        <strain evidence="2">LMIT007</strain>
    </source>
</reference>
<keyword evidence="1" id="KW-0812">Transmembrane</keyword>
<dbReference type="GO" id="GO:0043683">
    <property type="term" value="P:type IV pilus assembly"/>
    <property type="evidence" value="ECO:0007669"/>
    <property type="project" value="TreeGrafter"/>
</dbReference>
<dbReference type="PANTHER" id="PTHR40278">
    <property type="entry name" value="DNA UTILIZATION PROTEIN HOFN"/>
    <property type="match status" value="1"/>
</dbReference>
<dbReference type="InterPro" id="IPR052534">
    <property type="entry name" value="Extracell_DNA_Util/SecSys_Comp"/>
</dbReference>
<dbReference type="Pfam" id="PF05137">
    <property type="entry name" value="PilN"/>
    <property type="match status" value="1"/>
</dbReference>
<dbReference type="Proteomes" id="UP001165413">
    <property type="component" value="Unassembled WGS sequence"/>
</dbReference>
<evidence type="ECO:0000313" key="3">
    <source>
        <dbReference type="Proteomes" id="UP001165413"/>
    </source>
</evidence>
<keyword evidence="3" id="KW-1185">Reference proteome</keyword>
<dbReference type="InterPro" id="IPR007813">
    <property type="entry name" value="PilN"/>
</dbReference>
<gene>
    <name evidence="2" type="ORF">NLF92_09920</name>
</gene>
<evidence type="ECO:0000313" key="2">
    <source>
        <dbReference type="EMBL" id="MCP3429260.1"/>
    </source>
</evidence>
<dbReference type="PANTHER" id="PTHR40278:SF2">
    <property type="entry name" value="TYPE IV PILUS INNER MEMBRANE COMPONENT PILN"/>
    <property type="match status" value="1"/>
</dbReference>
<comment type="caution">
    <text evidence="2">The sequence shown here is derived from an EMBL/GenBank/DDBJ whole genome shotgun (WGS) entry which is preliminary data.</text>
</comment>
<protein>
    <submittedName>
        <fullName evidence="2">PilN domain-containing protein</fullName>
    </submittedName>
</protein>
<keyword evidence="1" id="KW-0472">Membrane</keyword>
<feature type="transmembrane region" description="Helical" evidence="1">
    <location>
        <begin position="21"/>
        <end position="43"/>
    </location>
</feature>
<sequence length="195" mass="21674">MSSINLLPWRTAQREQQKKRYLALLGSIASLAFICIWLIGVGVEHLLSVQQTRNAFLQQEIAVLDIKIEKIKAVRVSKEALEQKMKLIEQLQISRNATPIIIDELAQIIPGGIVFQELNRIDNILILEGTSSSNNRLAAFMRALGDSQIFVDPEISSITADPNSAQGVNRFRLTFNIASHIAPRLNISTTTGEAQ</sequence>
<evidence type="ECO:0000256" key="1">
    <source>
        <dbReference type="SAM" id="Phobius"/>
    </source>
</evidence>
<dbReference type="GO" id="GO:0043107">
    <property type="term" value="P:type IV pilus-dependent motility"/>
    <property type="evidence" value="ECO:0007669"/>
    <property type="project" value="TreeGrafter"/>
</dbReference>
<dbReference type="AlphaFoldDB" id="A0AA41WZP4"/>
<name>A0AA41WZP4_9ALTE</name>
<proteinExistence type="predicted"/>
<organism evidence="2 3">
    <name type="scientific">Opacimonas viscosa</name>
    <dbReference type="NCBI Taxonomy" id="2961944"/>
    <lineage>
        <taxon>Bacteria</taxon>
        <taxon>Pseudomonadati</taxon>
        <taxon>Pseudomonadota</taxon>
        <taxon>Gammaproteobacteria</taxon>
        <taxon>Alteromonadales</taxon>
        <taxon>Alteromonadaceae</taxon>
        <taxon>Opacimonas</taxon>
    </lineage>
</organism>
<dbReference type="RefSeq" id="WP_254101379.1">
    <property type="nucleotide sequence ID" value="NZ_JANATA010000018.1"/>
</dbReference>
<keyword evidence="1" id="KW-1133">Transmembrane helix</keyword>